<dbReference type="Gene3D" id="3.40.50.10320">
    <property type="entry name" value="LmbE-like"/>
    <property type="match status" value="1"/>
</dbReference>
<dbReference type="AlphaFoldDB" id="A0A919VY32"/>
<sequence>MTPRSVLAVGANPGDLELGCAGTLAAHRAAGDFVTMLVLNCDGPDHPSIKRTEAAAKALDCLLLWGPEAAERRQATDRRRRDRGAEDRRAGVGRPPATAAIENVLTGVDADVIYVHAPEDANDDRQQAAEATVVAARHSSRVLHYAGESTLRFDPSLYVDITAYLKDKLEVSTDPELTSATARHFGAQARVRYAEAFAPDRFVWDLIRR</sequence>
<feature type="region of interest" description="Disordered" evidence="1">
    <location>
        <begin position="72"/>
        <end position="96"/>
    </location>
</feature>
<dbReference type="EMBL" id="BOQP01000049">
    <property type="protein sequence ID" value="GIM81842.1"/>
    <property type="molecule type" value="Genomic_DNA"/>
</dbReference>
<accession>A0A919VY32</accession>
<protein>
    <recommendedName>
        <fullName evidence="4">GlcNAc-PI de-N-acetylase</fullName>
    </recommendedName>
</protein>
<proteinExistence type="predicted"/>
<feature type="compositionally biased region" description="Basic and acidic residues" evidence="1">
    <location>
        <begin position="72"/>
        <end position="90"/>
    </location>
</feature>
<name>A0A919VY32_9ACTN</name>
<reference evidence="2" key="1">
    <citation type="submission" date="2021-03" db="EMBL/GenBank/DDBJ databases">
        <title>Whole genome shotgun sequence of Actinoplanes consettensis NBRC 14913.</title>
        <authorList>
            <person name="Komaki H."/>
            <person name="Tamura T."/>
        </authorList>
    </citation>
    <scope>NUCLEOTIDE SEQUENCE</scope>
    <source>
        <strain evidence="2">NBRC 14913</strain>
    </source>
</reference>
<comment type="caution">
    <text evidence="2">The sequence shown here is derived from an EMBL/GenBank/DDBJ whole genome shotgun (WGS) entry which is preliminary data.</text>
</comment>
<keyword evidence="3" id="KW-1185">Reference proteome</keyword>
<evidence type="ECO:0000256" key="1">
    <source>
        <dbReference type="SAM" id="MobiDB-lite"/>
    </source>
</evidence>
<dbReference type="InterPro" id="IPR024078">
    <property type="entry name" value="LmbE-like_dom_sf"/>
</dbReference>
<gene>
    <name evidence="2" type="ORF">Aco04nite_78670</name>
</gene>
<evidence type="ECO:0008006" key="4">
    <source>
        <dbReference type="Google" id="ProtNLM"/>
    </source>
</evidence>
<organism evidence="2 3">
    <name type="scientific">Winogradskya consettensis</name>
    <dbReference type="NCBI Taxonomy" id="113560"/>
    <lineage>
        <taxon>Bacteria</taxon>
        <taxon>Bacillati</taxon>
        <taxon>Actinomycetota</taxon>
        <taxon>Actinomycetes</taxon>
        <taxon>Micromonosporales</taxon>
        <taxon>Micromonosporaceae</taxon>
        <taxon>Winogradskya</taxon>
    </lineage>
</organism>
<evidence type="ECO:0000313" key="2">
    <source>
        <dbReference type="EMBL" id="GIM81842.1"/>
    </source>
</evidence>
<dbReference type="RefSeq" id="WP_213002256.1">
    <property type="nucleotide sequence ID" value="NZ_BAAATW010000001.1"/>
</dbReference>
<evidence type="ECO:0000313" key="3">
    <source>
        <dbReference type="Proteomes" id="UP000680865"/>
    </source>
</evidence>
<dbReference type="Proteomes" id="UP000680865">
    <property type="component" value="Unassembled WGS sequence"/>
</dbReference>
<dbReference type="SUPFAM" id="SSF102588">
    <property type="entry name" value="LmbE-like"/>
    <property type="match status" value="1"/>
</dbReference>